<proteinExistence type="predicted"/>
<protein>
    <submittedName>
        <fullName evidence="1">Uncharacterized protein</fullName>
    </submittedName>
</protein>
<dbReference type="Proteomes" id="UP000028878">
    <property type="component" value="Unassembled WGS sequence"/>
</dbReference>
<dbReference type="RefSeq" id="WP_035621271.1">
    <property type="nucleotide sequence ID" value="NZ_CCAE010000010.1"/>
</dbReference>
<organism evidence="1 2">
    <name type="scientific">Hydrogenophaga intermedia</name>
    <dbReference type="NCBI Taxonomy" id="65786"/>
    <lineage>
        <taxon>Bacteria</taxon>
        <taxon>Pseudomonadati</taxon>
        <taxon>Pseudomonadota</taxon>
        <taxon>Betaproteobacteria</taxon>
        <taxon>Burkholderiales</taxon>
        <taxon>Comamonadaceae</taxon>
        <taxon>Hydrogenophaga</taxon>
    </lineage>
</organism>
<sequence>MATNTRPYVVTDKTSGTKRLVRATSQATARSHVARDRFAVEAASANDVLDLIATGVKAEDAAAEPQEAQQ</sequence>
<reference evidence="2" key="1">
    <citation type="submission" date="2014-02" db="EMBL/GenBank/DDBJ databases">
        <authorList>
            <person name="Gan H."/>
        </authorList>
    </citation>
    <scope>NUCLEOTIDE SEQUENCE [LARGE SCALE GENOMIC DNA]</scope>
    <source>
        <strain evidence="2">S1</strain>
    </source>
</reference>
<dbReference type="AlphaFoldDB" id="A0A1L1PD01"/>
<reference evidence="2" key="2">
    <citation type="submission" date="2014-11" db="EMBL/GenBank/DDBJ databases">
        <title>Draft genome sequence of Hydrogenophaga intermedia S1.</title>
        <authorList>
            <person name="Gan H.M."/>
            <person name="Chew T.H."/>
            <person name="Stolz A."/>
        </authorList>
    </citation>
    <scope>NUCLEOTIDE SEQUENCE [LARGE SCALE GENOMIC DNA]</scope>
    <source>
        <strain evidence="2">S1</strain>
    </source>
</reference>
<name>A0A1L1PD01_HYDIT</name>
<dbReference type="EMBL" id="CCAE010000010">
    <property type="protein sequence ID" value="CDN87380.1"/>
    <property type="molecule type" value="Genomic_DNA"/>
</dbReference>
<gene>
    <name evidence="1" type="ORF">BN948_01802</name>
</gene>
<evidence type="ECO:0000313" key="1">
    <source>
        <dbReference type="EMBL" id="CDN87380.1"/>
    </source>
</evidence>
<keyword evidence="2" id="KW-1185">Reference proteome</keyword>
<evidence type="ECO:0000313" key="2">
    <source>
        <dbReference type="Proteomes" id="UP000028878"/>
    </source>
</evidence>
<accession>A0A1L1PD01</accession>